<evidence type="ECO:0000313" key="2">
    <source>
        <dbReference type="EMBL" id="MCQ8279951.1"/>
    </source>
</evidence>
<feature type="domain" description="YgjP-like metallopeptidase" evidence="1">
    <location>
        <begin position="19"/>
        <end position="220"/>
    </location>
</feature>
<dbReference type="CDD" id="cd07344">
    <property type="entry name" value="M48_yhfN_like"/>
    <property type="match status" value="1"/>
</dbReference>
<evidence type="ECO:0000259" key="1">
    <source>
        <dbReference type="Pfam" id="PF01863"/>
    </source>
</evidence>
<name>A0ABT1WAN6_9PROT</name>
<dbReference type="PANTHER" id="PTHR30399">
    <property type="entry name" value="UNCHARACTERIZED PROTEIN YGJP"/>
    <property type="match status" value="1"/>
</dbReference>
<accession>A0ABT1WAN6</accession>
<evidence type="ECO:0000313" key="3">
    <source>
        <dbReference type="Proteomes" id="UP001524587"/>
    </source>
</evidence>
<dbReference type="InterPro" id="IPR053136">
    <property type="entry name" value="UTP_pyrophosphatase-like"/>
</dbReference>
<protein>
    <submittedName>
        <fullName evidence="2">M48 family metallopeptidase</fullName>
    </submittedName>
</protein>
<dbReference type="Proteomes" id="UP001524587">
    <property type="component" value="Unassembled WGS sequence"/>
</dbReference>
<keyword evidence="3" id="KW-1185">Reference proteome</keyword>
<reference evidence="2 3" key="1">
    <citation type="submission" date="2022-06" db="EMBL/GenBank/DDBJ databases">
        <title>Endosaccharibacter gen. nov., sp. nov., endophytic bacteria isolated from sugarcane.</title>
        <authorList>
            <person name="Pitiwittayakul N."/>
            <person name="Yukphan P."/>
            <person name="Charoenyingcharoen P."/>
            <person name="Tanasupawat S."/>
        </authorList>
    </citation>
    <scope>NUCLEOTIDE SEQUENCE [LARGE SCALE GENOMIC DNA]</scope>
    <source>
        <strain evidence="2 3">KSS8</strain>
    </source>
</reference>
<dbReference type="PANTHER" id="PTHR30399:SF1">
    <property type="entry name" value="UTP PYROPHOSPHATASE"/>
    <property type="match status" value="1"/>
</dbReference>
<comment type="caution">
    <text evidence="2">The sequence shown here is derived from an EMBL/GenBank/DDBJ whole genome shotgun (WGS) entry which is preliminary data.</text>
</comment>
<dbReference type="Pfam" id="PF01863">
    <property type="entry name" value="YgjP-like"/>
    <property type="match status" value="1"/>
</dbReference>
<dbReference type="RefSeq" id="WP_422865439.1">
    <property type="nucleotide sequence ID" value="NZ_JAMSKV010000018.1"/>
</dbReference>
<gene>
    <name evidence="2" type="ORF">NFI95_16025</name>
</gene>
<dbReference type="InterPro" id="IPR002725">
    <property type="entry name" value="YgjP-like_metallopeptidase"/>
</dbReference>
<proteinExistence type="predicted"/>
<organism evidence="2 3">
    <name type="scientific">Endosaccharibacter trunci</name>
    <dbReference type="NCBI Taxonomy" id="2812733"/>
    <lineage>
        <taxon>Bacteria</taxon>
        <taxon>Pseudomonadati</taxon>
        <taxon>Pseudomonadota</taxon>
        <taxon>Alphaproteobacteria</taxon>
        <taxon>Acetobacterales</taxon>
        <taxon>Acetobacteraceae</taxon>
        <taxon>Endosaccharibacter</taxon>
    </lineage>
</organism>
<sequence>MLSTGALPVRWNRCARARRISLRIDPRAGAVVVTLPMRAARDAGLALLRTHADWAASRLAALPSAVRFEEGAELMLCGRLHPIRHVPDARRGVWVESGEIRVSGEAGFLRRRVADFLRMEARARLSRLVGEIAASPEAAGGLTPSRLVIKDTATRWGSCSSERVVMFSWRLVMAPPDIQHYVVAHELAHLRHLDHGPHFWALVAELTPHRVVAERWLKHHGASLLRTG</sequence>
<dbReference type="Gene3D" id="3.30.2010.10">
    <property type="entry name" value="Metalloproteases ('zincins'), catalytic domain"/>
    <property type="match status" value="1"/>
</dbReference>
<dbReference type="EMBL" id="JAMSKV010000018">
    <property type="protein sequence ID" value="MCQ8279951.1"/>
    <property type="molecule type" value="Genomic_DNA"/>
</dbReference>